<reference evidence="7 9" key="1">
    <citation type="submission" date="2019-03" db="EMBL/GenBank/DDBJ databases">
        <title>Diversity of the mouse oral microbiome.</title>
        <authorList>
            <person name="Joseph S."/>
            <person name="Aduse-Opoku J."/>
            <person name="Curtis M."/>
            <person name="Wade W."/>
            <person name="Hashim A."/>
        </authorList>
    </citation>
    <scope>NUCLEOTIDE SEQUENCE [LARGE SCALE GENOMIC DNA]</scope>
    <source>
        <strain evidence="7 9">P2318</strain>
    </source>
</reference>
<dbReference type="Proteomes" id="UP000305751">
    <property type="component" value="Unassembled WGS sequence"/>
</dbReference>
<dbReference type="InterPro" id="IPR009057">
    <property type="entry name" value="Homeodomain-like_sf"/>
</dbReference>
<dbReference type="EMBL" id="SPPV01000002">
    <property type="protein sequence ID" value="TFU52781.1"/>
    <property type="molecule type" value="Genomic_DNA"/>
</dbReference>
<dbReference type="Pfam" id="PF07495">
    <property type="entry name" value="Y_Y_Y"/>
    <property type="match status" value="1"/>
</dbReference>
<dbReference type="PROSITE" id="PS01124">
    <property type="entry name" value="HTH_ARAC_FAMILY_2"/>
    <property type="match status" value="1"/>
</dbReference>
<dbReference type="Gene3D" id="2.60.40.10">
    <property type="entry name" value="Immunoglobulins"/>
    <property type="match status" value="1"/>
</dbReference>
<dbReference type="InterPro" id="IPR011110">
    <property type="entry name" value="Reg_prop"/>
</dbReference>
<dbReference type="GO" id="GO:0043565">
    <property type="term" value="F:sequence-specific DNA binding"/>
    <property type="evidence" value="ECO:0007669"/>
    <property type="project" value="InterPro"/>
</dbReference>
<evidence type="ECO:0000256" key="4">
    <source>
        <dbReference type="SAM" id="MobiDB-lite"/>
    </source>
</evidence>
<feature type="transmembrane region" description="Helical" evidence="5">
    <location>
        <begin position="748"/>
        <end position="769"/>
    </location>
</feature>
<dbReference type="InterPro" id="IPR011123">
    <property type="entry name" value="Y_Y_Y"/>
</dbReference>
<dbReference type="RefSeq" id="WP_135035196.1">
    <property type="nucleotide sequence ID" value="NZ_BLLS01000012.1"/>
</dbReference>
<feature type="region of interest" description="Disordered" evidence="4">
    <location>
        <begin position="788"/>
        <end position="831"/>
    </location>
</feature>
<dbReference type="AlphaFoldDB" id="A0A4S2AY96"/>
<keyword evidence="2" id="KW-0805">Transcription regulation</keyword>
<keyword evidence="5" id="KW-1133">Transmembrane helix</keyword>
<gene>
    <name evidence="7" type="ORF">E4T97_01665</name>
    <name evidence="8" type="ORF">E5356_06470</name>
</gene>
<evidence type="ECO:0000259" key="6">
    <source>
        <dbReference type="PROSITE" id="PS01124"/>
    </source>
</evidence>
<accession>A0A4S2AY96</accession>
<dbReference type="PANTHER" id="PTHR43547:SF2">
    <property type="entry name" value="HYBRID SIGNAL TRANSDUCTION HISTIDINE KINASE C"/>
    <property type="match status" value="1"/>
</dbReference>
<dbReference type="Pfam" id="PF07494">
    <property type="entry name" value="Reg_prop"/>
    <property type="match status" value="3"/>
</dbReference>
<keyword evidence="3" id="KW-0804">Transcription</keyword>
<dbReference type="InterPro" id="IPR013783">
    <property type="entry name" value="Ig-like_fold"/>
</dbReference>
<dbReference type="Gene3D" id="2.130.10.10">
    <property type="entry name" value="YVTN repeat-like/Quinoprotein amine dehydrogenase"/>
    <property type="match status" value="2"/>
</dbReference>
<dbReference type="SUPFAM" id="SSF50998">
    <property type="entry name" value="Quinoprotein alcohol dehydrogenase-like"/>
    <property type="match status" value="1"/>
</dbReference>
<reference evidence="8 10" key="2">
    <citation type="submission" date="2019-04" db="EMBL/GenBank/DDBJ databases">
        <title>Microbes associate with the intestines of laboratory mice.</title>
        <authorList>
            <person name="Navarre W."/>
            <person name="Wong E."/>
            <person name="Huang K."/>
            <person name="Tropini C."/>
            <person name="Ng K."/>
            <person name="Yu B."/>
        </authorList>
    </citation>
    <scope>NUCLEOTIDE SEQUENCE [LARGE SCALE GENOMIC DNA]</scope>
    <source>
        <strain evidence="8 10">NM70_E10</strain>
    </source>
</reference>
<feature type="compositionally biased region" description="Low complexity" evidence="4">
    <location>
        <begin position="798"/>
        <end position="814"/>
    </location>
</feature>
<dbReference type="InterPro" id="IPR011047">
    <property type="entry name" value="Quinoprotein_ADH-like_sf"/>
</dbReference>
<name>A0A4S2AY96_9BACE</name>
<proteinExistence type="predicted"/>
<evidence type="ECO:0000256" key="1">
    <source>
        <dbReference type="ARBA" id="ARBA00022553"/>
    </source>
</evidence>
<dbReference type="Gene3D" id="1.10.10.60">
    <property type="entry name" value="Homeodomain-like"/>
    <property type="match status" value="2"/>
</dbReference>
<dbReference type="GO" id="GO:0000155">
    <property type="term" value="F:phosphorelay sensor kinase activity"/>
    <property type="evidence" value="ECO:0007669"/>
    <property type="project" value="TreeGrafter"/>
</dbReference>
<evidence type="ECO:0000256" key="3">
    <source>
        <dbReference type="ARBA" id="ARBA00023163"/>
    </source>
</evidence>
<dbReference type="InterPro" id="IPR018060">
    <property type="entry name" value="HTH_AraC"/>
</dbReference>
<evidence type="ECO:0000256" key="5">
    <source>
        <dbReference type="SAM" id="Phobius"/>
    </source>
</evidence>
<sequence length="957" mass="108438">MKNTIKYLILILIYLACGMKLQAWNYTFRNVVMSDGLSGLLVNAIYKDSEGFVWLGTDNCLDRFDGVKVRHYEFRGVDSGRKKRVNCITETADNQLWVGNGIGLWRLNRASSQLERIVPEKIDFAVNTLLSDGDILYIGTEKGLFIHKDGQLLQVLTDRNMLAACNRIMDLCLNEDKSALWLATVQGLFSYSLKDGKIDSWHFQENVPEADYFRCLTRIGETLYLGTMSQGVVRFDINKKSFSHAVSLGCDVISDISSDGKETVYIATDGNGVHFLSHKAQQVTRRFCHDVSDKEGIRSNSIYSLLVDDRGAVWVGHFQAGLDYSLYQNGLFQTYAYPPLFNSANLSIRSFVNRGHEKVIGSRDGLYYINEATGVVKSFVKPVLTSDLILTICFYEGEYYIGTYGGGMMVLNPETLSLKYFAQGGDGDAELFQKGHIFCVRPDEKGNLWIGTSQGLFCYNKQAKQIKHFTSANSQLPEGNVYEVSFDSTDKGWIATETGMCIYDPASQSLRSNVFPEGFVHRDKVRTIYEDTGHDLYFIREKGSLFTSTLTMDRFRNRSVFSTLPDNSLMSIVEDNQGWLWVACNDGLLRIKEEGEEYDAFTFNDGVPGPTFTNGAAYKDDKGILWFGNTKGLIYVDPKRVDEVRGKVRPIVFTDILANGVSFTGSSLKYNQNNLTFCFTDFAYGLPSALLYEYQLEGVDKDWKLLAAQNEVSYYGLSSGTYTFRVRLPGNEQSEAVYQVTVRPMIPWWGWALSILLIIGIVAFIRYYVWKRMRRLLPSPAQVVSTPAENISRKEQVTEQPETITEQPETIAEQPEVISEQPSVATEEKYKTNRLTEEECKELHKKLVTYVEKEKPYINPDLKMGDLASALDISSHSLSYLLNQYLNQSYYDFINEYRVTQFKKMVADSQYSRYTLTALAELCGFSSRASFFRSFKKSTGVTPNEYIRSIGGTAKEE</sequence>
<dbReference type="SUPFAM" id="SSF63829">
    <property type="entry name" value="Calcium-dependent phosphotriesterase"/>
    <property type="match status" value="1"/>
</dbReference>
<keyword evidence="10" id="KW-1185">Reference proteome</keyword>
<protein>
    <submittedName>
        <fullName evidence="8">Helix-turn-helix domain-containing protein</fullName>
    </submittedName>
</protein>
<evidence type="ECO:0000313" key="8">
    <source>
        <dbReference type="EMBL" id="TGY06559.1"/>
    </source>
</evidence>
<evidence type="ECO:0000313" key="7">
    <source>
        <dbReference type="EMBL" id="TFU52781.1"/>
    </source>
</evidence>
<dbReference type="SMART" id="SM00342">
    <property type="entry name" value="HTH_ARAC"/>
    <property type="match status" value="1"/>
</dbReference>
<organism evidence="8 10">
    <name type="scientific">Bacteroides acidifaciens</name>
    <dbReference type="NCBI Taxonomy" id="85831"/>
    <lineage>
        <taxon>Bacteria</taxon>
        <taxon>Pseudomonadati</taxon>
        <taxon>Bacteroidota</taxon>
        <taxon>Bacteroidia</taxon>
        <taxon>Bacteroidales</taxon>
        <taxon>Bacteroidaceae</taxon>
        <taxon>Bacteroides</taxon>
    </lineage>
</organism>
<comment type="caution">
    <text evidence="8">The sequence shown here is derived from an EMBL/GenBank/DDBJ whole genome shotgun (WGS) entry which is preliminary data.</text>
</comment>
<feature type="domain" description="HTH araC/xylS-type" evidence="6">
    <location>
        <begin position="845"/>
        <end position="949"/>
    </location>
</feature>
<dbReference type="SUPFAM" id="SSF46689">
    <property type="entry name" value="Homeodomain-like"/>
    <property type="match status" value="1"/>
</dbReference>
<keyword evidence="5" id="KW-0812">Transmembrane</keyword>
<dbReference type="Pfam" id="PF12833">
    <property type="entry name" value="HTH_18"/>
    <property type="match status" value="1"/>
</dbReference>
<keyword evidence="5" id="KW-0472">Membrane</keyword>
<dbReference type="GO" id="GO:0003700">
    <property type="term" value="F:DNA-binding transcription factor activity"/>
    <property type="evidence" value="ECO:0007669"/>
    <property type="project" value="InterPro"/>
</dbReference>
<keyword evidence="1" id="KW-0597">Phosphoprotein</keyword>
<dbReference type="EMBL" id="SRZA01000012">
    <property type="protein sequence ID" value="TGY06559.1"/>
    <property type="molecule type" value="Genomic_DNA"/>
</dbReference>
<dbReference type="OrthoDB" id="9779074at2"/>
<evidence type="ECO:0000313" key="10">
    <source>
        <dbReference type="Proteomes" id="UP000305751"/>
    </source>
</evidence>
<dbReference type="Proteomes" id="UP000298073">
    <property type="component" value="Unassembled WGS sequence"/>
</dbReference>
<evidence type="ECO:0000256" key="2">
    <source>
        <dbReference type="ARBA" id="ARBA00023015"/>
    </source>
</evidence>
<evidence type="ECO:0000313" key="9">
    <source>
        <dbReference type="Proteomes" id="UP000298073"/>
    </source>
</evidence>
<dbReference type="PANTHER" id="PTHR43547">
    <property type="entry name" value="TWO-COMPONENT HISTIDINE KINASE"/>
    <property type="match status" value="1"/>
</dbReference>
<dbReference type="InterPro" id="IPR015943">
    <property type="entry name" value="WD40/YVTN_repeat-like_dom_sf"/>
</dbReference>